<dbReference type="Proteomes" id="UP001287282">
    <property type="component" value="Unassembled WGS sequence"/>
</dbReference>
<organism evidence="1 2">
    <name type="scientific">Alkalihalophilus lindianensis</name>
    <dbReference type="NCBI Taxonomy" id="1630542"/>
    <lineage>
        <taxon>Bacteria</taxon>
        <taxon>Bacillati</taxon>
        <taxon>Bacillota</taxon>
        <taxon>Bacilli</taxon>
        <taxon>Bacillales</taxon>
        <taxon>Bacillaceae</taxon>
        <taxon>Alkalihalophilus</taxon>
    </lineage>
</organism>
<evidence type="ECO:0000313" key="2">
    <source>
        <dbReference type="Proteomes" id="UP001287282"/>
    </source>
</evidence>
<protein>
    <recommendedName>
        <fullName evidence="3">ATP-dependent DNA helicase</fullName>
    </recommendedName>
</protein>
<keyword evidence="2" id="KW-1185">Reference proteome</keyword>
<gene>
    <name evidence="1" type="ORF">RYX56_24455</name>
</gene>
<name>A0ABU3XI02_9BACI</name>
<sequence length="75" mass="8493">LSPNSFCGALRLMSRNYQCFSGKIQSLECIKMYFLHQNMHLDRTAESDAFAAWLLQVGAGENTDNTGKIELPDYM</sequence>
<comment type="caution">
    <text evidence="1">The sequence shown here is derived from an EMBL/GenBank/DDBJ whole genome shotgun (WGS) entry which is preliminary data.</text>
</comment>
<reference evidence="1 2" key="1">
    <citation type="submission" date="2023-10" db="EMBL/GenBank/DDBJ databases">
        <title>Screening of Alkalihalobacillus lindianensis BZ-TG-R113 and Its Alleviation of Salt Stress on Rapeseed Growth.</title>
        <authorList>
            <person name="Zhao B."/>
            <person name="Guo T."/>
        </authorList>
    </citation>
    <scope>NUCLEOTIDE SEQUENCE [LARGE SCALE GENOMIC DNA]</scope>
    <source>
        <strain evidence="1 2">BZ-TG-R113</strain>
    </source>
</reference>
<dbReference type="EMBL" id="JAWJBA010000818">
    <property type="protein sequence ID" value="MDV2687503.1"/>
    <property type="molecule type" value="Genomic_DNA"/>
</dbReference>
<evidence type="ECO:0008006" key="3">
    <source>
        <dbReference type="Google" id="ProtNLM"/>
    </source>
</evidence>
<evidence type="ECO:0000313" key="1">
    <source>
        <dbReference type="EMBL" id="MDV2687503.1"/>
    </source>
</evidence>
<dbReference type="RefSeq" id="WP_317124400.1">
    <property type="nucleotide sequence ID" value="NZ_JAWJBA010000818.1"/>
</dbReference>
<proteinExistence type="predicted"/>
<feature type="non-terminal residue" evidence="1">
    <location>
        <position position="1"/>
    </location>
</feature>
<accession>A0ABU3XI02</accession>